<dbReference type="GeneID" id="16995526"/>
<dbReference type="PANTHER" id="PTHR43272">
    <property type="entry name" value="LONG-CHAIN-FATTY-ACID--COA LIGASE"/>
    <property type="match status" value="1"/>
</dbReference>
<feature type="region of interest" description="Disordered" evidence="3">
    <location>
        <begin position="822"/>
        <end position="852"/>
    </location>
</feature>
<feature type="compositionally biased region" description="Acidic residues" evidence="3">
    <location>
        <begin position="673"/>
        <end position="686"/>
    </location>
</feature>
<dbReference type="EMBL" id="AP006497">
    <property type="protein sequence ID" value="BAM81429.1"/>
    <property type="molecule type" value="Genomic_DNA"/>
</dbReference>
<gene>
    <name evidence="5" type="ORF">CYME_CMO037C</name>
</gene>
<dbReference type="AlphaFoldDB" id="M1V9E0"/>
<dbReference type="PANTHER" id="PTHR43272:SF33">
    <property type="entry name" value="AMP-BINDING DOMAIN-CONTAINING PROTEIN-RELATED"/>
    <property type="match status" value="1"/>
</dbReference>
<dbReference type="InterPro" id="IPR042099">
    <property type="entry name" value="ANL_N_sf"/>
</dbReference>
<dbReference type="RefSeq" id="XP_005537465.1">
    <property type="nucleotide sequence ID" value="XM_005537408.1"/>
</dbReference>
<dbReference type="STRING" id="280699.M1V9E0"/>
<evidence type="ECO:0000256" key="3">
    <source>
        <dbReference type="SAM" id="MobiDB-lite"/>
    </source>
</evidence>
<evidence type="ECO:0000313" key="6">
    <source>
        <dbReference type="Proteomes" id="UP000007014"/>
    </source>
</evidence>
<dbReference type="GO" id="GO:0004467">
    <property type="term" value="F:long-chain fatty acid-CoA ligase activity"/>
    <property type="evidence" value="ECO:0007669"/>
    <property type="project" value="TreeGrafter"/>
</dbReference>
<feature type="compositionally biased region" description="Basic and acidic residues" evidence="3">
    <location>
        <begin position="739"/>
        <end position="749"/>
    </location>
</feature>
<dbReference type="SUPFAM" id="SSF56801">
    <property type="entry name" value="Acetyl-CoA synthetase-like"/>
    <property type="match status" value="1"/>
</dbReference>
<reference evidence="5 6" key="1">
    <citation type="journal article" date="2004" name="Nature">
        <title>Genome sequence of the ultrasmall unicellular red alga Cyanidioschyzon merolae 10D.</title>
        <authorList>
            <person name="Matsuzaki M."/>
            <person name="Misumi O."/>
            <person name="Shin-i T."/>
            <person name="Maruyama S."/>
            <person name="Takahara M."/>
            <person name="Miyagishima S."/>
            <person name="Mori T."/>
            <person name="Nishida K."/>
            <person name="Yagisawa F."/>
            <person name="Nishida K."/>
            <person name="Yoshida Y."/>
            <person name="Nishimura Y."/>
            <person name="Nakao S."/>
            <person name="Kobayashi T."/>
            <person name="Momoyama Y."/>
            <person name="Higashiyama T."/>
            <person name="Minoda A."/>
            <person name="Sano M."/>
            <person name="Nomoto H."/>
            <person name="Oishi K."/>
            <person name="Hayashi H."/>
            <person name="Ohta F."/>
            <person name="Nishizaka S."/>
            <person name="Haga S."/>
            <person name="Miura S."/>
            <person name="Morishita T."/>
            <person name="Kabeya Y."/>
            <person name="Terasawa K."/>
            <person name="Suzuki Y."/>
            <person name="Ishii Y."/>
            <person name="Asakawa S."/>
            <person name="Takano H."/>
            <person name="Ohta N."/>
            <person name="Kuroiwa H."/>
            <person name="Tanaka K."/>
            <person name="Shimizu N."/>
            <person name="Sugano S."/>
            <person name="Sato N."/>
            <person name="Nozaki H."/>
            <person name="Ogasawara N."/>
            <person name="Kohara Y."/>
            <person name="Kuroiwa T."/>
        </authorList>
    </citation>
    <scope>NUCLEOTIDE SEQUENCE [LARGE SCALE GENOMIC DNA]</scope>
    <source>
        <strain evidence="5 6">10D</strain>
    </source>
</reference>
<keyword evidence="2" id="KW-0067">ATP-binding</keyword>
<reference evidence="5 6" key="2">
    <citation type="journal article" date="2007" name="BMC Biol.">
        <title>A 100%-complete sequence reveals unusually simple genomic features in the hot-spring red alga Cyanidioschyzon merolae.</title>
        <authorList>
            <person name="Nozaki H."/>
            <person name="Takano H."/>
            <person name="Misumi O."/>
            <person name="Terasawa K."/>
            <person name="Matsuzaki M."/>
            <person name="Maruyama S."/>
            <person name="Nishida K."/>
            <person name="Yagisawa F."/>
            <person name="Yoshida Y."/>
            <person name="Fujiwara T."/>
            <person name="Takio S."/>
            <person name="Tamura K."/>
            <person name="Chung S.J."/>
            <person name="Nakamura S."/>
            <person name="Kuroiwa H."/>
            <person name="Tanaka K."/>
            <person name="Sato N."/>
            <person name="Kuroiwa T."/>
        </authorList>
    </citation>
    <scope>NUCLEOTIDE SEQUENCE [LARGE SCALE GENOMIC DNA]</scope>
    <source>
        <strain evidence="5 6">10D</strain>
    </source>
</reference>
<feature type="region of interest" description="Disordered" evidence="3">
    <location>
        <begin position="663"/>
        <end position="687"/>
    </location>
</feature>
<evidence type="ECO:0000256" key="2">
    <source>
        <dbReference type="ARBA" id="ARBA00022840"/>
    </source>
</evidence>
<feature type="domain" description="AMP-dependent synthetase/ligase" evidence="4">
    <location>
        <begin position="43"/>
        <end position="384"/>
    </location>
</feature>
<dbReference type="GO" id="GO:0005524">
    <property type="term" value="F:ATP binding"/>
    <property type="evidence" value="ECO:0007669"/>
    <property type="project" value="UniProtKB-KW"/>
</dbReference>
<dbReference type="Gene3D" id="3.40.50.12780">
    <property type="entry name" value="N-terminal domain of ligase-like"/>
    <property type="match status" value="1"/>
</dbReference>
<dbReference type="GO" id="GO:0005783">
    <property type="term" value="C:endoplasmic reticulum"/>
    <property type="evidence" value="ECO:0007669"/>
    <property type="project" value="TreeGrafter"/>
</dbReference>
<evidence type="ECO:0000313" key="5">
    <source>
        <dbReference type="EMBL" id="BAM81429.1"/>
    </source>
</evidence>
<feature type="region of interest" description="Disordered" evidence="3">
    <location>
        <begin position="738"/>
        <end position="777"/>
    </location>
</feature>
<protein>
    <recommendedName>
        <fullName evidence="4">AMP-dependent synthetase/ligase domain-containing protein</fullName>
    </recommendedName>
</protein>
<proteinExistence type="predicted"/>
<evidence type="ECO:0000259" key="4">
    <source>
        <dbReference type="Pfam" id="PF00501"/>
    </source>
</evidence>
<dbReference type="OrthoDB" id="10574147at2759"/>
<dbReference type="Proteomes" id="UP000007014">
    <property type="component" value="Chromosome 15"/>
</dbReference>
<dbReference type="GO" id="GO:0016020">
    <property type="term" value="C:membrane"/>
    <property type="evidence" value="ECO:0007669"/>
    <property type="project" value="TreeGrafter"/>
</dbReference>
<accession>M1V9E0</accession>
<feature type="compositionally biased region" description="Basic and acidic residues" evidence="3">
    <location>
        <begin position="836"/>
        <end position="846"/>
    </location>
</feature>
<keyword evidence="1" id="KW-0547">Nucleotide-binding</keyword>
<keyword evidence="6" id="KW-1185">Reference proteome</keyword>
<dbReference type="KEGG" id="cme:CYME_CMO037C"/>
<organism evidence="5 6">
    <name type="scientific">Cyanidioschyzon merolae (strain NIES-3377 / 10D)</name>
    <name type="common">Unicellular red alga</name>
    <dbReference type="NCBI Taxonomy" id="280699"/>
    <lineage>
        <taxon>Eukaryota</taxon>
        <taxon>Rhodophyta</taxon>
        <taxon>Bangiophyceae</taxon>
        <taxon>Cyanidiales</taxon>
        <taxon>Cyanidiaceae</taxon>
        <taxon>Cyanidioschyzon</taxon>
    </lineage>
</organism>
<dbReference type="Pfam" id="PF00501">
    <property type="entry name" value="AMP-binding"/>
    <property type="match status" value="1"/>
</dbReference>
<evidence type="ECO:0000256" key="1">
    <source>
        <dbReference type="ARBA" id="ARBA00022741"/>
    </source>
</evidence>
<dbReference type="InterPro" id="IPR000873">
    <property type="entry name" value="AMP-dep_synth/lig_dom"/>
</dbReference>
<name>M1V9E0_CYAM1</name>
<sequence length="1055" mass="117505">MDADFPEWEAPAVSLFDCLLQGCHENPNGRCVRCENSVGCPVASVSSDGWLAYAQVRAYVDRLIAYLQSEPLKLTPGKRVAVYSVFRWEVSIVLSAASFLQLPVVLIDAHEDVSFARALLNNQCVSLLFLGQEQNCEELQSYAGRCLLLGAAALDLPSQPPTLFSVLQVDTAPEVVTSGQPRRKDSVALIMPTAGMTGPRRVICVTEEQLAQAAHALAPLLQYTSSDVVCFLTYSIFHPFFIVHILLLFRAGGAFGAELQTLDNIRKMRTTVLVGPGAILSTFYELLRKEGEKLRGLARRIFALLVEQPPLNQWDPKAALKSTRTGIARSVMRSIRDLFVPQYRLTVSGISRLAEDTRLCLERLLLEPVLDVYGPSEWAGVCLARTRKREHDEWFCILSSPFNRLGRLSTLMRQGEHTAYGELHLHINGKWTATGDLFRFIMNRGPSDPEAPQWRALAFVDRISKIVLCAEHGANELDTSLVEPIELSPHEKQPPFLSLSLMERASQRSAFVRQCWISFEAPQRLMVLLVPVRDMVWKWLRMRQSANGTALVPSRDALSVEPMRDVCNDALFQEAVVCDLRRVLVNCRAIRDEWFDALSWEIYFEPQLDAGCFDLGFTPRNRLLTPSFELRTKSLRAYYGKELGIPVPRASLERGALLAEQLDEEGRLSESSNSDEFESDIGDEPETATASSLQRWLLTLWSALRADLVDPVLNADEECIEHRSFWGRIFHRQLVTSDSAERATTRSTRETSAGEAASTSIPRTDPDPDGASKGPAPAQEIGWIARFWRSAGDPGLSERPPVHLPRFASLDADLPDGACLPLLHSTRNTGRRQRQKAHDGRLRSRDGGAASGHSRWRLGRLWNTLVHESPDHDCVDAGAATQVDRGAGDGADMVGGLTASGASEAAAQMPRWRRWLHVPRVTASGVCGAPQMNEHMRTIRKGRKRNRYDHHSAESLSISDSEIARRFQRPWRKFPVQFHAAAAGRIRQWWTGRDSSDRHVNASVTSIREHSDDHCIASASNATEQGVCTETSSNVSAVDSLSENYQGSMRIQGLP</sequence>